<proteinExistence type="predicted"/>
<keyword evidence="2" id="KW-1185">Reference proteome</keyword>
<dbReference type="EMBL" id="CP094298">
    <property type="protein sequence ID" value="UNZ04058.1"/>
    <property type="molecule type" value="Genomic_DNA"/>
</dbReference>
<name>A0ABY3Z2S4_STRRM</name>
<dbReference type="RefSeq" id="WP_003986505.1">
    <property type="nucleotide sequence ID" value="NZ_CP043497.1"/>
</dbReference>
<protein>
    <recommendedName>
        <fullName evidence="3">4'-phosphopantetheinyl transferase domain-containing protein</fullName>
    </recommendedName>
</protein>
<evidence type="ECO:0000313" key="2">
    <source>
        <dbReference type="Proteomes" id="UP000829494"/>
    </source>
</evidence>
<reference evidence="1 2" key="1">
    <citation type="submission" date="2022-03" db="EMBL/GenBank/DDBJ databases">
        <title>Complete genome of Streptomyces rimosus ssp. rimosus R7 (=ATCC 10970).</title>
        <authorList>
            <person name="Beganovic S."/>
            <person name="Ruckert C."/>
            <person name="Busche T."/>
            <person name="Kalinowski J."/>
            <person name="Wittmann C."/>
        </authorList>
    </citation>
    <scope>NUCLEOTIDE SEQUENCE [LARGE SCALE GENOMIC DNA]</scope>
    <source>
        <strain evidence="1 2">R7</strain>
    </source>
</reference>
<dbReference type="SUPFAM" id="SSF56214">
    <property type="entry name" value="4'-phosphopantetheinyl transferase"/>
    <property type="match status" value="1"/>
</dbReference>
<dbReference type="Proteomes" id="UP000829494">
    <property type="component" value="Chromosome"/>
</dbReference>
<evidence type="ECO:0000313" key="1">
    <source>
        <dbReference type="EMBL" id="UNZ04058.1"/>
    </source>
</evidence>
<evidence type="ECO:0008006" key="3">
    <source>
        <dbReference type="Google" id="ProtNLM"/>
    </source>
</evidence>
<accession>A0ABY3Z2S4</accession>
<organism evidence="1 2">
    <name type="scientific">Streptomyces rimosus subsp. rimosus</name>
    <dbReference type="NCBI Taxonomy" id="132474"/>
    <lineage>
        <taxon>Bacteria</taxon>
        <taxon>Bacillati</taxon>
        <taxon>Actinomycetota</taxon>
        <taxon>Actinomycetes</taxon>
        <taxon>Kitasatosporales</taxon>
        <taxon>Streptomycetaceae</taxon>
        <taxon>Streptomyces</taxon>
    </lineage>
</organism>
<dbReference type="GeneID" id="66856838"/>
<dbReference type="InterPro" id="IPR037143">
    <property type="entry name" value="4-PPantetheinyl_Trfase_dom_sf"/>
</dbReference>
<gene>
    <name evidence="1" type="ORF">SRIMR7_18015</name>
</gene>
<sequence length="220" mass="22501">MHVFSVLDEAADCTQGCARPGDDGFAAAGDSCPCGLWPGRLHALVAWLLDCSPCEVRSTRDGFGRSRLSAGALDLTVCRDEGGLLIACARGASVALSVSTVPSSLDAWAWLPFGAAERARAEAAPAAHRAALLTQWWTRKEAALRLTGRGGLAFAAEVDVLGAGPKGAVAVPETGILGAGGVAYVQDLPTDPDTAASVAASQPVSEAVVWRVRCPVPVGP</sequence>